<evidence type="ECO:0000313" key="2">
    <source>
        <dbReference type="EMBL" id="CBJ27823.1"/>
    </source>
</evidence>
<feature type="compositionally biased region" description="Gly residues" evidence="1">
    <location>
        <begin position="432"/>
        <end position="446"/>
    </location>
</feature>
<feature type="compositionally biased region" description="Basic and acidic residues" evidence="1">
    <location>
        <begin position="278"/>
        <end position="304"/>
    </location>
</feature>
<feature type="compositionally biased region" description="Basic and acidic residues" evidence="1">
    <location>
        <begin position="312"/>
        <end position="321"/>
    </location>
</feature>
<feature type="compositionally biased region" description="Polar residues" evidence="1">
    <location>
        <begin position="627"/>
        <end position="636"/>
    </location>
</feature>
<feature type="compositionally biased region" description="Pro residues" evidence="1">
    <location>
        <begin position="418"/>
        <end position="427"/>
    </location>
</feature>
<dbReference type="EMBL" id="FN649741">
    <property type="protein sequence ID" value="CBJ27823.1"/>
    <property type="molecule type" value="Genomic_DNA"/>
</dbReference>
<dbReference type="OMA" id="KCRSECK"/>
<evidence type="ECO:0000313" key="3">
    <source>
        <dbReference type="Proteomes" id="UP000002630"/>
    </source>
</evidence>
<feature type="compositionally biased region" description="Low complexity" evidence="1">
    <location>
        <begin position="593"/>
        <end position="608"/>
    </location>
</feature>
<dbReference type="AlphaFoldDB" id="D7G7U2"/>
<feature type="region of interest" description="Disordered" evidence="1">
    <location>
        <begin position="51"/>
        <end position="217"/>
    </location>
</feature>
<feature type="compositionally biased region" description="Basic and acidic residues" evidence="1">
    <location>
        <begin position="155"/>
        <end position="191"/>
    </location>
</feature>
<gene>
    <name evidence="2" type="ORF">Esi_0085_0086</name>
</gene>
<feature type="region of interest" description="Disordered" evidence="1">
    <location>
        <begin position="370"/>
        <end position="389"/>
    </location>
</feature>
<feature type="compositionally biased region" description="Low complexity" evidence="1">
    <location>
        <begin position="335"/>
        <end position="361"/>
    </location>
</feature>
<feature type="region of interest" description="Disordered" evidence="1">
    <location>
        <begin position="229"/>
        <end position="361"/>
    </location>
</feature>
<feature type="region of interest" description="Disordered" evidence="1">
    <location>
        <begin position="396"/>
        <end position="651"/>
    </location>
</feature>
<keyword evidence="3" id="KW-1185">Reference proteome</keyword>
<feature type="compositionally biased region" description="Polar residues" evidence="1">
    <location>
        <begin position="397"/>
        <end position="411"/>
    </location>
</feature>
<feature type="compositionally biased region" description="Gly residues" evidence="1">
    <location>
        <begin position="142"/>
        <end position="152"/>
    </location>
</feature>
<name>D7G7U2_ECTSI</name>
<feature type="compositionally biased region" description="Polar residues" evidence="1">
    <location>
        <begin position="14"/>
        <end position="34"/>
    </location>
</feature>
<organism evidence="2 3">
    <name type="scientific">Ectocarpus siliculosus</name>
    <name type="common">Brown alga</name>
    <name type="synonym">Conferva siliculosa</name>
    <dbReference type="NCBI Taxonomy" id="2880"/>
    <lineage>
        <taxon>Eukaryota</taxon>
        <taxon>Sar</taxon>
        <taxon>Stramenopiles</taxon>
        <taxon>Ochrophyta</taxon>
        <taxon>PX clade</taxon>
        <taxon>Phaeophyceae</taxon>
        <taxon>Ectocarpales</taxon>
        <taxon>Ectocarpaceae</taxon>
        <taxon>Ectocarpus</taxon>
    </lineage>
</organism>
<evidence type="ECO:0000256" key="1">
    <source>
        <dbReference type="SAM" id="MobiDB-lite"/>
    </source>
</evidence>
<feature type="compositionally biased region" description="Low complexity" evidence="1">
    <location>
        <begin position="229"/>
        <end position="241"/>
    </location>
</feature>
<reference evidence="2 3" key="1">
    <citation type="journal article" date="2010" name="Nature">
        <title>The Ectocarpus genome and the independent evolution of multicellularity in brown algae.</title>
        <authorList>
            <person name="Cock J.M."/>
            <person name="Sterck L."/>
            <person name="Rouze P."/>
            <person name="Scornet D."/>
            <person name="Allen A.E."/>
            <person name="Amoutzias G."/>
            <person name="Anthouard V."/>
            <person name="Artiguenave F."/>
            <person name="Aury J.M."/>
            <person name="Badger J.H."/>
            <person name="Beszteri B."/>
            <person name="Billiau K."/>
            <person name="Bonnet E."/>
            <person name="Bothwell J.H."/>
            <person name="Bowler C."/>
            <person name="Boyen C."/>
            <person name="Brownlee C."/>
            <person name="Carrano C.J."/>
            <person name="Charrier B."/>
            <person name="Cho G.Y."/>
            <person name="Coelho S.M."/>
            <person name="Collen J."/>
            <person name="Corre E."/>
            <person name="Da Silva C."/>
            <person name="Delage L."/>
            <person name="Delaroque N."/>
            <person name="Dittami S.M."/>
            <person name="Doulbeau S."/>
            <person name="Elias M."/>
            <person name="Farnham G."/>
            <person name="Gachon C.M."/>
            <person name="Gschloessl B."/>
            <person name="Heesch S."/>
            <person name="Jabbari K."/>
            <person name="Jubin C."/>
            <person name="Kawai H."/>
            <person name="Kimura K."/>
            <person name="Kloareg B."/>
            <person name="Kupper F.C."/>
            <person name="Lang D."/>
            <person name="Le Bail A."/>
            <person name="Leblanc C."/>
            <person name="Lerouge P."/>
            <person name="Lohr M."/>
            <person name="Lopez P.J."/>
            <person name="Martens C."/>
            <person name="Maumus F."/>
            <person name="Michel G."/>
            <person name="Miranda-Saavedra D."/>
            <person name="Morales J."/>
            <person name="Moreau H."/>
            <person name="Motomura T."/>
            <person name="Nagasato C."/>
            <person name="Napoli C.A."/>
            <person name="Nelson D.R."/>
            <person name="Nyvall-Collen P."/>
            <person name="Peters A.F."/>
            <person name="Pommier C."/>
            <person name="Potin P."/>
            <person name="Poulain J."/>
            <person name="Quesneville H."/>
            <person name="Read B."/>
            <person name="Rensing S.A."/>
            <person name="Ritter A."/>
            <person name="Rousvoal S."/>
            <person name="Samanta M."/>
            <person name="Samson G."/>
            <person name="Schroeder D.C."/>
            <person name="Segurens B."/>
            <person name="Strittmatter M."/>
            <person name="Tonon T."/>
            <person name="Tregear J.W."/>
            <person name="Valentin K."/>
            <person name="von Dassow P."/>
            <person name="Yamagishi T."/>
            <person name="Van de Peer Y."/>
            <person name="Wincker P."/>
        </authorList>
    </citation>
    <scope>NUCLEOTIDE SEQUENCE [LARGE SCALE GENOMIC DNA]</scope>
    <source>
        <strain evidence="3">Ec32 / CCAP1310/4</strain>
    </source>
</reference>
<dbReference type="Proteomes" id="UP000002630">
    <property type="component" value="Linkage Group LG16"/>
</dbReference>
<dbReference type="EMBL" id="FN649086">
    <property type="protein sequence ID" value="CBJ27823.1"/>
    <property type="molecule type" value="Genomic_DNA"/>
</dbReference>
<protein>
    <submittedName>
        <fullName evidence="2">Uncharacterized protein</fullName>
    </submittedName>
</protein>
<proteinExistence type="predicted"/>
<accession>D7G7U2</accession>
<feature type="compositionally biased region" description="Polar residues" evidence="1">
    <location>
        <begin position="51"/>
        <end position="67"/>
    </location>
</feature>
<sequence length="692" mass="69990">MMPRECDDWAASMRDTSNTPSKKPNLTGSSTDTLSPIALETKLIASYDAGSDSSILPTLSPFSQTSRLGYASPSRDGNGGQFGRSLLSPPRSAGKLMYGSGGRGRVWSSSPNGPATLGSHAGSSSTDSLEAARFSLSPFPRSGGGGGGGGLGMLHLRDKAWASPVRGDRAAGKEGGHAEERDGKGVAKDKGPQQQGLVGGGLPTPSKSPRSRDWKAAVGDSEKRFFAAAAAASARDGAAAAITPEEAREMAAKRSWRVGGGDQRQSPASPGDPFGSWGRRERGGSRDGARDAAGGKDREAHRVETSSSWSCDKSEQEREDTTPPGVPRHPKCLGTPRAPSHTTPSPPATSTDASDADDTLQAAASLVSFQKPRLGEAPRLKGPLGTSALRVTLGTPVVSTGTPSISSSVQAKLSLPRTSPPRGPPSFPAKETGGGGGAGRGGGAGVAAGLRDPMETAYRAAGLEVGSSAEGGGGQGSSSSSSSSLGASAEAVKRKSGPSNGMFDAVSPTAPVQESGTPYSVCRVERKGRPNATPPAAASADQKTEHGSSSSSSSGSSSNSRSGAGSAESSAKEEASAAATCGAEPLCHTPLKPAAAGRAAAPGMAARASGWSGSVSGPWATPPPMSMNMTMGTPCSGSKFRSADDDEESDYSDYETYCSVKPTPSKRVLSPPSATKRLFADVGDAETGLVRR</sequence>
<feature type="compositionally biased region" description="Low complexity" evidence="1">
    <location>
        <begin position="547"/>
        <end position="569"/>
    </location>
</feature>
<dbReference type="OrthoDB" id="2143914at2759"/>
<feature type="compositionally biased region" description="Low complexity" evidence="1">
    <location>
        <begin position="477"/>
        <end position="490"/>
    </location>
</feature>
<feature type="region of interest" description="Disordered" evidence="1">
    <location>
        <begin position="1"/>
        <end position="34"/>
    </location>
</feature>
<dbReference type="InParanoid" id="D7G7U2"/>